<comment type="caution">
    <text evidence="1">The sequence shown here is derived from an EMBL/GenBank/DDBJ whole genome shotgun (WGS) entry which is preliminary data.</text>
</comment>
<name>A0AAV4NGU0_9ARAC</name>
<accession>A0AAV4NGU0</accession>
<dbReference type="EMBL" id="BPLQ01001691">
    <property type="protein sequence ID" value="GIX84017.1"/>
    <property type="molecule type" value="Genomic_DNA"/>
</dbReference>
<reference evidence="1 2" key="1">
    <citation type="submission" date="2021-06" db="EMBL/GenBank/DDBJ databases">
        <title>Caerostris darwini draft genome.</title>
        <authorList>
            <person name="Kono N."/>
            <person name="Arakawa K."/>
        </authorList>
    </citation>
    <scope>NUCLEOTIDE SEQUENCE [LARGE SCALE GENOMIC DNA]</scope>
</reference>
<gene>
    <name evidence="1" type="ORF">CDAR_270351</name>
</gene>
<protein>
    <submittedName>
        <fullName evidence="1">Uncharacterized protein</fullName>
    </submittedName>
</protein>
<evidence type="ECO:0000313" key="2">
    <source>
        <dbReference type="Proteomes" id="UP001054837"/>
    </source>
</evidence>
<keyword evidence="2" id="KW-1185">Reference proteome</keyword>
<proteinExistence type="predicted"/>
<evidence type="ECO:0000313" key="1">
    <source>
        <dbReference type="EMBL" id="GIX84017.1"/>
    </source>
</evidence>
<organism evidence="1 2">
    <name type="scientific">Caerostris darwini</name>
    <dbReference type="NCBI Taxonomy" id="1538125"/>
    <lineage>
        <taxon>Eukaryota</taxon>
        <taxon>Metazoa</taxon>
        <taxon>Ecdysozoa</taxon>
        <taxon>Arthropoda</taxon>
        <taxon>Chelicerata</taxon>
        <taxon>Arachnida</taxon>
        <taxon>Araneae</taxon>
        <taxon>Araneomorphae</taxon>
        <taxon>Entelegynae</taxon>
        <taxon>Araneoidea</taxon>
        <taxon>Araneidae</taxon>
        <taxon>Caerostris</taxon>
    </lineage>
</organism>
<dbReference type="Proteomes" id="UP001054837">
    <property type="component" value="Unassembled WGS sequence"/>
</dbReference>
<dbReference type="AlphaFoldDB" id="A0AAV4NGU0"/>
<sequence length="180" mass="20285">MDGAGSFTTLLPIGKQLGLCLPVDEKKLRRKKKMMHNTFAYRPYTVSPRRIRHSTRIRNGPYPQGPPTLHRHFQANPTFEYAPTNAHGLLQPQPAYPNIGYFPNGSYIQPNTSFGVFPNYSYLIQPQPSVGYPSNVYSNCIQPQPTNPNVGHPSKSTTTIKCPFLRLPETIQFSKVLDDP</sequence>